<dbReference type="Proteomes" id="UP000231632">
    <property type="component" value="Unassembled WGS sequence"/>
</dbReference>
<evidence type="ECO:0000256" key="6">
    <source>
        <dbReference type="ARBA" id="ARBA00022989"/>
    </source>
</evidence>
<dbReference type="AlphaFoldDB" id="A0A1L8CLQ9"/>
<keyword evidence="10" id="KW-1185">Reference proteome</keyword>
<sequence>MSVLKEWLQKRLADTELVMLLGSLLVIFILLVLLGPILAPVMLAIALAYVFDGIVELLVRCRLPRMLAIAVTGGGVMLMLLVTLLAILPLLSEQIGRLVSRAPQYLQSIREMFQQAQTNHAEWINPAYVQKIIAATAAQLQEWGGALLSFSIASIPGMITLLVYAVLVPVMVFFFLKDKEKIIVWGQQFLPTERSLLQRVWLELDIQIGNYIRGKFWEAFIVGIAMWMVFWWMGHEYALLLGVLTGISVWIPFVGAAVVTIPVILLSFFQWGWTDTMAYSVLAYGIVQAIDANVIVPWLFSEIVNLHPIAIIVAILMFGALWGIIGVIVAIPMAALVKSVVSIVLERRQVFSISKDS</sequence>
<keyword evidence="4" id="KW-1003">Cell membrane</keyword>
<keyword evidence="5 8" id="KW-0812">Transmembrane</keyword>
<dbReference type="PANTHER" id="PTHR21716">
    <property type="entry name" value="TRANSMEMBRANE PROTEIN"/>
    <property type="match status" value="1"/>
</dbReference>
<gene>
    <name evidence="9" type="ORF">MMIC_P0802</name>
</gene>
<evidence type="ECO:0000256" key="7">
    <source>
        <dbReference type="ARBA" id="ARBA00023136"/>
    </source>
</evidence>
<feature type="transmembrane region" description="Helical" evidence="8">
    <location>
        <begin position="37"/>
        <end position="59"/>
    </location>
</feature>
<evidence type="ECO:0000256" key="5">
    <source>
        <dbReference type="ARBA" id="ARBA00022692"/>
    </source>
</evidence>
<comment type="caution">
    <text evidence="9">The sequence shown here is derived from an EMBL/GenBank/DDBJ whole genome shotgun (WGS) entry which is preliminary data.</text>
</comment>
<dbReference type="STRING" id="1921010.MMIC_P0802"/>
<reference evidence="9 10" key="1">
    <citation type="journal article" date="2017" name="Arch. Microbiol.">
        <title>Mariprofundus micogutta sp. nov., a novel iron-oxidizing zetaproteobacterium isolated from a deep-sea hydrothermal field at the Bayonnaise knoll of the Izu-Ogasawara arc, and a description of Mariprofundales ord. nov. and Zetaproteobacteria classis nov.</title>
        <authorList>
            <person name="Makita H."/>
            <person name="Tanaka E."/>
            <person name="Mitsunobu S."/>
            <person name="Miyazaki M."/>
            <person name="Nunoura T."/>
            <person name="Uematsu K."/>
            <person name="Takaki Y."/>
            <person name="Nishi S."/>
            <person name="Shimamura S."/>
            <person name="Takai K."/>
        </authorList>
    </citation>
    <scope>NUCLEOTIDE SEQUENCE [LARGE SCALE GENOMIC DNA]</scope>
    <source>
        <strain evidence="9 10">ET2</strain>
    </source>
</reference>
<evidence type="ECO:0000256" key="8">
    <source>
        <dbReference type="SAM" id="Phobius"/>
    </source>
</evidence>
<protein>
    <submittedName>
        <fullName evidence="9">AI-2 transport protein TqsA</fullName>
    </submittedName>
</protein>
<evidence type="ECO:0000313" key="9">
    <source>
        <dbReference type="EMBL" id="GAV19844.1"/>
    </source>
</evidence>
<keyword evidence="3" id="KW-0813">Transport</keyword>
<evidence type="ECO:0000313" key="10">
    <source>
        <dbReference type="Proteomes" id="UP000231632"/>
    </source>
</evidence>
<dbReference type="InterPro" id="IPR002549">
    <property type="entry name" value="AI-2E-like"/>
</dbReference>
<feature type="transmembrane region" description="Helical" evidence="8">
    <location>
        <begin position="150"/>
        <end position="176"/>
    </location>
</feature>
<proteinExistence type="inferred from homology"/>
<dbReference type="EMBL" id="BDFD01000005">
    <property type="protein sequence ID" value="GAV19844.1"/>
    <property type="molecule type" value="Genomic_DNA"/>
</dbReference>
<feature type="transmembrane region" description="Helical" evidence="8">
    <location>
        <begin position="12"/>
        <end position="31"/>
    </location>
</feature>
<comment type="similarity">
    <text evidence="2">Belongs to the autoinducer-2 exporter (AI-2E) (TC 2.A.86) family.</text>
</comment>
<keyword evidence="7 8" id="KW-0472">Membrane</keyword>
<dbReference type="GO" id="GO:0005886">
    <property type="term" value="C:plasma membrane"/>
    <property type="evidence" value="ECO:0007669"/>
    <property type="project" value="UniProtKB-SubCell"/>
</dbReference>
<feature type="transmembrane region" description="Helical" evidence="8">
    <location>
        <begin position="66"/>
        <end position="91"/>
    </location>
</feature>
<evidence type="ECO:0000256" key="3">
    <source>
        <dbReference type="ARBA" id="ARBA00022448"/>
    </source>
</evidence>
<evidence type="ECO:0000256" key="1">
    <source>
        <dbReference type="ARBA" id="ARBA00004651"/>
    </source>
</evidence>
<dbReference type="PANTHER" id="PTHR21716:SF53">
    <property type="entry name" value="PERMEASE PERM-RELATED"/>
    <property type="match status" value="1"/>
</dbReference>
<evidence type="ECO:0000256" key="2">
    <source>
        <dbReference type="ARBA" id="ARBA00009773"/>
    </source>
</evidence>
<dbReference type="Pfam" id="PF01594">
    <property type="entry name" value="AI-2E_transport"/>
    <property type="match status" value="1"/>
</dbReference>
<feature type="transmembrane region" description="Helical" evidence="8">
    <location>
        <begin position="281"/>
        <end position="300"/>
    </location>
</feature>
<accession>A0A1L8CLQ9</accession>
<evidence type="ECO:0000256" key="4">
    <source>
        <dbReference type="ARBA" id="ARBA00022475"/>
    </source>
</evidence>
<feature type="transmembrane region" description="Helical" evidence="8">
    <location>
        <begin position="239"/>
        <end position="269"/>
    </location>
</feature>
<name>A0A1L8CLQ9_9PROT</name>
<feature type="transmembrane region" description="Helical" evidence="8">
    <location>
        <begin position="306"/>
        <end position="337"/>
    </location>
</feature>
<keyword evidence="6 8" id="KW-1133">Transmembrane helix</keyword>
<feature type="transmembrane region" description="Helical" evidence="8">
    <location>
        <begin position="216"/>
        <end position="233"/>
    </location>
</feature>
<dbReference type="OrthoDB" id="5416941at2"/>
<organism evidence="9 10">
    <name type="scientific">Mariprofundus micogutta</name>
    <dbReference type="NCBI Taxonomy" id="1921010"/>
    <lineage>
        <taxon>Bacteria</taxon>
        <taxon>Pseudomonadati</taxon>
        <taxon>Pseudomonadota</taxon>
        <taxon>Candidatius Mariprofundia</taxon>
        <taxon>Mariprofundales</taxon>
        <taxon>Mariprofundaceae</taxon>
        <taxon>Mariprofundus</taxon>
    </lineage>
</organism>
<dbReference type="RefSeq" id="WP_072659175.1">
    <property type="nucleotide sequence ID" value="NZ_BDFD01000005.1"/>
</dbReference>
<dbReference type="GO" id="GO:0055085">
    <property type="term" value="P:transmembrane transport"/>
    <property type="evidence" value="ECO:0007669"/>
    <property type="project" value="TreeGrafter"/>
</dbReference>
<comment type="subcellular location">
    <subcellularLocation>
        <location evidence="1">Cell membrane</location>
        <topology evidence="1">Multi-pass membrane protein</topology>
    </subcellularLocation>
</comment>